<dbReference type="CDD" id="cd12503">
    <property type="entry name" value="RRM1_hnRNPH_GRSF1_like"/>
    <property type="match status" value="1"/>
</dbReference>
<dbReference type="InterPro" id="IPR035979">
    <property type="entry name" value="RBD_domain_sf"/>
</dbReference>
<dbReference type="PROSITE" id="PS50102">
    <property type="entry name" value="RRM"/>
    <property type="match status" value="3"/>
</dbReference>
<feature type="compositionally biased region" description="Low complexity" evidence="6">
    <location>
        <begin position="483"/>
        <end position="494"/>
    </location>
</feature>
<dbReference type="EMBL" id="CARXXK010000004">
    <property type="protein sequence ID" value="CAI6364769.1"/>
    <property type="molecule type" value="Genomic_DNA"/>
</dbReference>
<evidence type="ECO:0000256" key="3">
    <source>
        <dbReference type="ARBA" id="ARBA00022737"/>
    </source>
</evidence>
<comment type="caution">
    <text evidence="8">The sequence shown here is derived from an EMBL/GenBank/DDBJ whole genome shotgun (WGS) entry which is preliminary data.</text>
</comment>
<keyword evidence="2" id="KW-0507">mRNA processing</keyword>
<evidence type="ECO:0000313" key="9">
    <source>
        <dbReference type="Proteomes" id="UP001160148"/>
    </source>
</evidence>
<feature type="region of interest" description="Disordered" evidence="6">
    <location>
        <begin position="1"/>
        <end position="53"/>
    </location>
</feature>
<feature type="domain" description="RRM" evidence="7">
    <location>
        <begin position="158"/>
        <end position="235"/>
    </location>
</feature>
<keyword evidence="4 5" id="KW-0694">RNA-binding</keyword>
<feature type="domain" description="RRM" evidence="7">
    <location>
        <begin position="55"/>
        <end position="137"/>
    </location>
</feature>
<dbReference type="SUPFAM" id="SSF54928">
    <property type="entry name" value="RNA-binding domain, RBD"/>
    <property type="match status" value="3"/>
</dbReference>
<dbReference type="InterPro" id="IPR012677">
    <property type="entry name" value="Nucleotide-bd_a/b_plait_sf"/>
</dbReference>
<accession>A0AAV0X8S7</accession>
<evidence type="ECO:0000256" key="4">
    <source>
        <dbReference type="ARBA" id="ARBA00022884"/>
    </source>
</evidence>
<feature type="compositionally biased region" description="Gly residues" evidence="6">
    <location>
        <begin position="305"/>
        <end position="331"/>
    </location>
</feature>
<dbReference type="GO" id="GO:0003723">
    <property type="term" value="F:RNA binding"/>
    <property type="evidence" value="ECO:0007669"/>
    <property type="project" value="UniProtKB-UniRule"/>
</dbReference>
<feature type="region of interest" description="Disordered" evidence="6">
    <location>
        <begin position="244"/>
        <end position="271"/>
    </location>
</feature>
<name>A0AAV0X8S7_9HEMI</name>
<feature type="domain" description="RRM" evidence="7">
    <location>
        <begin position="345"/>
        <end position="420"/>
    </location>
</feature>
<dbReference type="AlphaFoldDB" id="A0AAV0X8S7"/>
<dbReference type="InterPro" id="IPR000504">
    <property type="entry name" value="RRM_dom"/>
</dbReference>
<dbReference type="SMART" id="SM00360">
    <property type="entry name" value="RRM"/>
    <property type="match status" value="3"/>
</dbReference>
<keyword evidence="9" id="KW-1185">Reference proteome</keyword>
<dbReference type="Pfam" id="PF00076">
    <property type="entry name" value="RRM_1"/>
    <property type="match status" value="2"/>
</dbReference>
<evidence type="ECO:0000256" key="1">
    <source>
        <dbReference type="ARBA" id="ARBA00022553"/>
    </source>
</evidence>
<gene>
    <name evidence="8" type="ORF">MEUPH1_LOCUS19557</name>
</gene>
<sequence length="519" mass="56245">MNQQQQQSPQQQQQPPQQQQQQQQQQPSSQPQMNDDQKRSNEQTDEDDCQSNEGFVVKMRGLPWSATADDIIKFLSILGEAKVKDGAAGVHLTMAREGRPSGEAYVEMESEEDLKAALKKDREHMGNRYIEVFRSKRSEMEWVIKKTGSTLDSVLDDNCVRLRGLPFGSTKDDIVQFFQGLEMTPDGITIATDFTGRSTGEAFVQFVDRENAEKALQKHKEKIGHRYIEIFRSSLAEIRNQALQRRPRQTPYDRMDRFASSGGGGGGSGGSGRYFDMPMRTGRNMKSFGNNGYDNGGDPWNSGRSMGGPRGGGGGGQGMMGGGSGGGGGGWNSNNWNAPPSRPLYVVHMRGLPFKANEDDIATFFEPLEPVDIRILFNNNNRPSGEANVEFGNKEDAMRAMSKDKTYMQHRYIELFMDGPVGGGPGSGGNNFSMDDMGPPNSGNGGSFGGFGNNSFGGGGSSSGGGGGGNSFGNNTFSRRNDNSGPPNSFFSNNMGGGGYPRPSGPRNMSGPGPKFNPF</sequence>
<evidence type="ECO:0000256" key="6">
    <source>
        <dbReference type="SAM" id="MobiDB-lite"/>
    </source>
</evidence>
<evidence type="ECO:0000256" key="5">
    <source>
        <dbReference type="PROSITE-ProRule" id="PRU00176"/>
    </source>
</evidence>
<organism evidence="8 9">
    <name type="scientific">Macrosiphum euphorbiae</name>
    <name type="common">potato aphid</name>
    <dbReference type="NCBI Taxonomy" id="13131"/>
    <lineage>
        <taxon>Eukaryota</taxon>
        <taxon>Metazoa</taxon>
        <taxon>Ecdysozoa</taxon>
        <taxon>Arthropoda</taxon>
        <taxon>Hexapoda</taxon>
        <taxon>Insecta</taxon>
        <taxon>Pterygota</taxon>
        <taxon>Neoptera</taxon>
        <taxon>Paraneoptera</taxon>
        <taxon>Hemiptera</taxon>
        <taxon>Sternorrhyncha</taxon>
        <taxon>Aphidomorpha</taxon>
        <taxon>Aphidoidea</taxon>
        <taxon>Aphididae</taxon>
        <taxon>Macrosiphini</taxon>
        <taxon>Macrosiphum</taxon>
    </lineage>
</organism>
<feature type="compositionally biased region" description="Low complexity" evidence="6">
    <location>
        <begin position="1"/>
        <end position="32"/>
    </location>
</feature>
<dbReference type="GO" id="GO:0006397">
    <property type="term" value="P:mRNA processing"/>
    <property type="evidence" value="ECO:0007669"/>
    <property type="project" value="UniProtKB-KW"/>
</dbReference>
<reference evidence="8 9" key="1">
    <citation type="submission" date="2023-01" db="EMBL/GenBank/DDBJ databases">
        <authorList>
            <person name="Whitehead M."/>
        </authorList>
    </citation>
    <scope>NUCLEOTIDE SEQUENCE [LARGE SCALE GENOMIC DNA]</scope>
</reference>
<dbReference type="Proteomes" id="UP001160148">
    <property type="component" value="Unassembled WGS sequence"/>
</dbReference>
<dbReference type="FunFam" id="3.30.70.330:FF:000131">
    <property type="entry name" value="Heterogeneous nuclear ribonucleoprotein h3 isoform"/>
    <property type="match status" value="1"/>
</dbReference>
<keyword evidence="3" id="KW-0677">Repeat</keyword>
<protein>
    <recommendedName>
        <fullName evidence="7">RRM domain-containing protein</fullName>
    </recommendedName>
</protein>
<feature type="compositionally biased region" description="Gly residues" evidence="6">
    <location>
        <begin position="261"/>
        <end position="271"/>
    </location>
</feature>
<dbReference type="Gene3D" id="3.30.70.330">
    <property type="match status" value="3"/>
</dbReference>
<proteinExistence type="predicted"/>
<keyword evidence="1" id="KW-0597">Phosphoprotein</keyword>
<feature type="compositionally biased region" description="Gly residues" evidence="6">
    <location>
        <begin position="443"/>
        <end position="471"/>
    </location>
</feature>
<evidence type="ECO:0000313" key="8">
    <source>
        <dbReference type="EMBL" id="CAI6364769.1"/>
    </source>
</evidence>
<evidence type="ECO:0000256" key="2">
    <source>
        <dbReference type="ARBA" id="ARBA00022664"/>
    </source>
</evidence>
<feature type="region of interest" description="Disordered" evidence="6">
    <location>
        <begin position="294"/>
        <end position="335"/>
    </location>
</feature>
<evidence type="ECO:0000259" key="7">
    <source>
        <dbReference type="PROSITE" id="PS50102"/>
    </source>
</evidence>
<feature type="region of interest" description="Disordered" evidence="6">
    <location>
        <begin position="424"/>
        <end position="519"/>
    </location>
</feature>
<dbReference type="InterPro" id="IPR050666">
    <property type="entry name" value="ESRP"/>
</dbReference>
<dbReference type="PANTHER" id="PTHR13976">
    <property type="entry name" value="HETEROGENEOUS NUCLEAR RIBONUCLEOPROTEIN-RELATED"/>
    <property type="match status" value="1"/>
</dbReference>